<dbReference type="Gene3D" id="3.10.450.240">
    <property type="match status" value="1"/>
</dbReference>
<feature type="transmembrane region" description="Helical" evidence="2">
    <location>
        <begin position="98"/>
        <end position="116"/>
    </location>
</feature>
<dbReference type="KEGG" id="tak:Tharo_0120"/>
<protein>
    <submittedName>
        <fullName evidence="4">Putative membrane protein</fullName>
    </submittedName>
</protein>
<dbReference type="SUPFAM" id="SSF54427">
    <property type="entry name" value="NTF2-like"/>
    <property type="match status" value="1"/>
</dbReference>
<evidence type="ECO:0000313" key="4">
    <source>
        <dbReference type="EMBL" id="AVR87072.1"/>
    </source>
</evidence>
<feature type="transmembrane region" description="Helical" evidence="2">
    <location>
        <begin position="69"/>
        <end position="86"/>
    </location>
</feature>
<keyword evidence="2" id="KW-0812">Transmembrane</keyword>
<dbReference type="RefSeq" id="WP_107219537.1">
    <property type="nucleotide sequence ID" value="NZ_CP028339.1"/>
</dbReference>
<evidence type="ECO:0000256" key="1">
    <source>
        <dbReference type="SAM" id="MobiDB-lite"/>
    </source>
</evidence>
<dbReference type="EMBL" id="CP028339">
    <property type="protein sequence ID" value="AVR87072.1"/>
    <property type="molecule type" value="Genomic_DNA"/>
</dbReference>
<dbReference type="OrthoDB" id="5297955at2"/>
<accession>A0A2R4BII2</accession>
<keyword evidence="2" id="KW-1133">Transmembrane helix</keyword>
<name>A0A2R4BII2_THAAR</name>
<dbReference type="InterPro" id="IPR007379">
    <property type="entry name" value="Tim44-like_dom"/>
</dbReference>
<organism evidence="4 5">
    <name type="scientific">Thauera aromatica K172</name>
    <dbReference type="NCBI Taxonomy" id="44139"/>
    <lineage>
        <taxon>Bacteria</taxon>
        <taxon>Pseudomonadati</taxon>
        <taxon>Pseudomonadota</taxon>
        <taxon>Betaproteobacteria</taxon>
        <taxon>Rhodocyclales</taxon>
        <taxon>Zoogloeaceae</taxon>
        <taxon>Thauera</taxon>
    </lineage>
</organism>
<dbReference type="Proteomes" id="UP000241885">
    <property type="component" value="Chromosome"/>
</dbReference>
<keyword evidence="5" id="KW-1185">Reference proteome</keyword>
<evidence type="ECO:0000256" key="2">
    <source>
        <dbReference type="SAM" id="Phobius"/>
    </source>
</evidence>
<dbReference type="SMART" id="SM00978">
    <property type="entry name" value="Tim44"/>
    <property type="match status" value="1"/>
</dbReference>
<keyword evidence="2" id="KW-0472">Membrane</keyword>
<feature type="compositionally biased region" description="Low complexity" evidence="1">
    <location>
        <begin position="40"/>
        <end position="65"/>
    </location>
</feature>
<proteinExistence type="predicted"/>
<feature type="domain" description="Tim44-like" evidence="3">
    <location>
        <begin position="157"/>
        <end position="288"/>
    </location>
</feature>
<dbReference type="AlphaFoldDB" id="A0A2R4BII2"/>
<dbReference type="Pfam" id="PF04280">
    <property type="entry name" value="Tim44"/>
    <property type="match status" value="1"/>
</dbReference>
<dbReference type="InterPro" id="IPR032710">
    <property type="entry name" value="NTF2-like_dom_sf"/>
</dbReference>
<feature type="region of interest" description="Disordered" evidence="1">
    <location>
        <begin position="28"/>
        <end position="66"/>
    </location>
</feature>
<sequence>MKHLFLTLIVAILSFGFAPPEAEAKRLGGGSSFGMKREATPTTQPRQPAAAPQQSPAGATPAAQPKRSWMGPIAGLAAGLGLAALFSHLGMGEGFANFVMILLLAAAAFFVFRLIFRRGTTAKQGQGLQYAGAPGNAAGSVRSFEAQQAFGGSAQPAAENSGLAKAIASGFDVDGFARQAKLNFIRLQAANDSANLDDLREFTTPEVFAELRMQLNERGAAAQRTDVVELNAEVIDVAEEDQRYVVSVRFSGLLREEADAAPAAFDEIWHLTKAASGSGGWRIAGIQQAG</sequence>
<evidence type="ECO:0000313" key="5">
    <source>
        <dbReference type="Proteomes" id="UP000241885"/>
    </source>
</evidence>
<gene>
    <name evidence="4" type="ORF">Tharo_0120</name>
</gene>
<reference evidence="4 5" key="1">
    <citation type="submission" date="2018-03" db="EMBL/GenBank/DDBJ databases">
        <title>Complete genome sequence of Thauera aromatica, a model organism for studying aromatic compound degradation under denitrifying conditions.</title>
        <authorList>
            <person name="Lo H.-Y."/>
            <person name="Goris T."/>
            <person name="Boll M."/>
            <person name="Mueller J.A."/>
        </authorList>
    </citation>
    <scope>NUCLEOTIDE SEQUENCE [LARGE SCALE GENOMIC DNA]</scope>
    <source>
        <strain evidence="4 5">K172</strain>
    </source>
</reference>
<evidence type="ECO:0000259" key="3">
    <source>
        <dbReference type="SMART" id="SM00978"/>
    </source>
</evidence>
<dbReference type="PANTHER" id="PTHR41542:SF1">
    <property type="entry name" value="BLL5807 PROTEIN"/>
    <property type="match status" value="1"/>
</dbReference>
<dbReference type="PANTHER" id="PTHR41542">
    <property type="entry name" value="BLL5807 PROTEIN"/>
    <property type="match status" value="1"/>
</dbReference>